<protein>
    <submittedName>
        <fullName evidence="1">YjhS</fullName>
    </submittedName>
</protein>
<gene>
    <name evidence="1" type="ORF">NCTC8622_06539</name>
</gene>
<dbReference type="Proteomes" id="UP000254079">
    <property type="component" value="Unassembled WGS sequence"/>
</dbReference>
<evidence type="ECO:0000313" key="1">
    <source>
        <dbReference type="EMBL" id="STI87384.1"/>
    </source>
</evidence>
<accession>A0A376UD20</accession>
<name>A0A376UD20_ECOLX</name>
<dbReference type="EMBL" id="UGCP01000002">
    <property type="protein sequence ID" value="STI87384.1"/>
    <property type="molecule type" value="Genomic_DNA"/>
</dbReference>
<reference evidence="1 2" key="1">
    <citation type="submission" date="2018-06" db="EMBL/GenBank/DDBJ databases">
        <authorList>
            <consortium name="Pathogen Informatics"/>
            <person name="Doyle S."/>
        </authorList>
    </citation>
    <scope>NUCLEOTIDE SEQUENCE [LARGE SCALE GENOMIC DNA]</scope>
    <source>
        <strain evidence="1 2">NCTC8622</strain>
    </source>
</reference>
<sequence length="156" mass="16750">MTDGNGVNTATNAPEKIRIFRHQDITVRHRERMETGIINRPTHFSSWARRSIIPDRLATAILNAAGRTSAFISGKAPEIKPSPGGNTPSGPLQIRPFAQSSLLPAAGEAAAQGWSIKDGGIQLSDGVFKITKQSNKTWSLTHPVDDAITLLTQAAD</sequence>
<proteinExistence type="predicted"/>
<evidence type="ECO:0000313" key="2">
    <source>
        <dbReference type="Proteomes" id="UP000254079"/>
    </source>
</evidence>
<dbReference type="AlphaFoldDB" id="A0A376UD20"/>
<organism evidence="1 2">
    <name type="scientific">Escherichia coli</name>
    <dbReference type="NCBI Taxonomy" id="562"/>
    <lineage>
        <taxon>Bacteria</taxon>
        <taxon>Pseudomonadati</taxon>
        <taxon>Pseudomonadota</taxon>
        <taxon>Gammaproteobacteria</taxon>
        <taxon>Enterobacterales</taxon>
        <taxon>Enterobacteriaceae</taxon>
        <taxon>Escherichia</taxon>
    </lineage>
</organism>